<sequence>MEGACAEERQRRPRRWKKSPARLSRGLFCCSCWPCEERDSLQEQEMKINGDPQYPRLDHKGSREKEAIQITVEDLGIVNTSFNLLDEDPLTPENNMGHLASSVSACARALKKKGLKPLSSLPIEPQTRGDITSASIDGDAEKKEDPLLYESGTDSAPMPGSLLTPPVITLIPPTPSDVAEDDQFFDINSVDSVAHTSGSDGSFAVSDQECYEDKIEGAVAEESDEGLTGTERGDGDDNAAEPEEVLSDGFAEEREAVPTKEKTKARFLRSAYQVAPLPECPQRRRFNTGINLLSFTEHNLDDLGNKDGTCAERLKAELCLPLHAANMDTLTHQRRRITRSCSLGDALTRSTTFHALTHTIEQHLEEEGSPQKRRITIASYVTQSKDQNGNFAEKDVDRQVAKCLRELNTDELCQWFTNIGLQKCLPFIKEAKLCGVDMASVDVNTLDILQVATLEDREQLLSAIYNELHPPSAMVLRLDSLLESSRPPNVETFTATLASMSKSKSAPHVSRLPMNRRSLKLSQNYMAQRNSQLIEVTINASERIVHLRTPRETTAGKIKDSCMKMLGITEDKSLFTLKEKQGSAEELPADQQIGSLLTKTSDKRQLELYLCKMEKPTPTASQNSPEVKRTNENVNISIKVEGSQSAKQERIRELNQQVDSLQNVIFQVQELHHSLVAFCTELKNMDGDLNIDRLGSDELKQRLESVQSQLNDKRQSLQNLRDNMDNLAALKNKQLEVGLLEKMKLNCQVFKEDISMVHLNRQAAHLQKALQESKDKAQKMSQAIGSLSQLVSPQSPAMLLVVQENQGPDGHYGFACCYTEGNGLVVDKVDNTHLCVDDRLVEVNSVPVVNYTQEELTDLLLQGPTAQIVVLRQPPPALACLQHLVNPDPMKSTCLQSDVVTMETPPRRKVMAI</sequence>
<feature type="region of interest" description="Disordered" evidence="2">
    <location>
        <begin position="217"/>
        <end position="262"/>
    </location>
</feature>
<organism evidence="4 5">
    <name type="scientific">Solea senegalensis</name>
    <name type="common">Senegalese sole</name>
    <dbReference type="NCBI Taxonomy" id="28829"/>
    <lineage>
        <taxon>Eukaryota</taxon>
        <taxon>Metazoa</taxon>
        <taxon>Chordata</taxon>
        <taxon>Craniata</taxon>
        <taxon>Vertebrata</taxon>
        <taxon>Euteleostomi</taxon>
        <taxon>Actinopterygii</taxon>
        <taxon>Neopterygii</taxon>
        <taxon>Teleostei</taxon>
        <taxon>Neoteleostei</taxon>
        <taxon>Acanthomorphata</taxon>
        <taxon>Carangaria</taxon>
        <taxon>Pleuronectiformes</taxon>
        <taxon>Pleuronectoidei</taxon>
        <taxon>Soleidae</taxon>
        <taxon>Solea</taxon>
    </lineage>
</organism>
<evidence type="ECO:0000256" key="1">
    <source>
        <dbReference type="SAM" id="Coils"/>
    </source>
</evidence>
<evidence type="ECO:0000256" key="2">
    <source>
        <dbReference type="SAM" id="MobiDB-lite"/>
    </source>
</evidence>
<evidence type="ECO:0000313" key="5">
    <source>
        <dbReference type="Proteomes" id="UP000693946"/>
    </source>
</evidence>
<feature type="compositionally biased region" description="Basic and acidic residues" evidence="2">
    <location>
        <begin position="251"/>
        <end position="262"/>
    </location>
</feature>
<comment type="caution">
    <text evidence="4">The sequence shown here is derived from an EMBL/GenBank/DDBJ whole genome shotgun (WGS) entry which is preliminary data.</text>
</comment>
<dbReference type="InterPro" id="IPR001478">
    <property type="entry name" value="PDZ"/>
</dbReference>
<evidence type="ECO:0000259" key="3">
    <source>
        <dbReference type="SMART" id="SM00228"/>
    </source>
</evidence>
<dbReference type="SMART" id="SM00228">
    <property type="entry name" value="PDZ"/>
    <property type="match status" value="1"/>
</dbReference>
<dbReference type="PANTHER" id="PTHR12573">
    <property type="entry name" value="AT09986P-RELATED"/>
    <property type="match status" value="1"/>
</dbReference>
<dbReference type="CDD" id="cd09487">
    <property type="entry name" value="SAM_superfamily"/>
    <property type="match status" value="1"/>
</dbReference>
<feature type="compositionally biased region" description="Basic and acidic residues" evidence="2">
    <location>
        <begin position="1"/>
        <end position="10"/>
    </location>
</feature>
<feature type="region of interest" description="Disordered" evidence="2">
    <location>
        <begin position="1"/>
        <end position="21"/>
    </location>
</feature>
<feature type="region of interest" description="Disordered" evidence="2">
    <location>
        <begin position="117"/>
        <end position="175"/>
    </location>
</feature>
<dbReference type="PANTHER" id="PTHR12573:SF4">
    <property type="entry name" value="AT09986P-RELATED"/>
    <property type="match status" value="1"/>
</dbReference>
<dbReference type="Proteomes" id="UP000693946">
    <property type="component" value="Linkage Group LG15"/>
</dbReference>
<protein>
    <submittedName>
        <fullName evidence="4">Spindle pole body component 110-like</fullName>
    </submittedName>
</protein>
<reference evidence="4 5" key="1">
    <citation type="journal article" date="2021" name="Sci. Rep.">
        <title>Chromosome anchoring in Senegalese sole (Solea senegalensis) reveals sex-associated markers and genome rearrangements in flatfish.</title>
        <authorList>
            <person name="Guerrero-Cozar I."/>
            <person name="Gomez-Garrido J."/>
            <person name="Berbel C."/>
            <person name="Martinez-Blanch J.F."/>
            <person name="Alioto T."/>
            <person name="Claros M.G."/>
            <person name="Gagnaire P.A."/>
            <person name="Manchado M."/>
        </authorList>
    </citation>
    <scope>NUCLEOTIDE SEQUENCE [LARGE SCALE GENOMIC DNA]</scope>
    <source>
        <strain evidence="4">Sse05_10M</strain>
    </source>
</reference>
<feature type="coiled-coil region" evidence="1">
    <location>
        <begin position="696"/>
        <end position="783"/>
    </location>
</feature>
<keyword evidence="1" id="KW-0175">Coiled coil</keyword>
<dbReference type="EMBL" id="JAGKHQ010000007">
    <property type="protein sequence ID" value="KAG7512295.1"/>
    <property type="molecule type" value="Genomic_DNA"/>
</dbReference>
<keyword evidence="5" id="KW-1185">Reference proteome</keyword>
<dbReference type="AlphaFoldDB" id="A0AAV6S6K0"/>
<feature type="domain" description="PDZ" evidence="3">
    <location>
        <begin position="810"/>
        <end position="874"/>
    </location>
</feature>
<gene>
    <name evidence="4" type="ORF">JOB18_025505</name>
</gene>
<accession>A0AAV6S6K0</accession>
<feature type="compositionally biased region" description="Basic residues" evidence="2">
    <location>
        <begin position="11"/>
        <end position="20"/>
    </location>
</feature>
<feature type="compositionally biased region" description="Low complexity" evidence="2">
    <location>
        <begin position="162"/>
        <end position="171"/>
    </location>
</feature>
<name>A0AAV6S6K0_SOLSE</name>
<feature type="coiled-coil region" evidence="1">
    <location>
        <begin position="644"/>
        <end position="671"/>
    </location>
</feature>
<proteinExistence type="predicted"/>
<evidence type="ECO:0000313" key="4">
    <source>
        <dbReference type="EMBL" id="KAG7512295.1"/>
    </source>
</evidence>
<feature type="compositionally biased region" description="Acidic residues" evidence="2">
    <location>
        <begin position="234"/>
        <end position="246"/>
    </location>
</feature>